<protein>
    <submittedName>
        <fullName evidence="3">Uncharacterized protein</fullName>
    </submittedName>
</protein>
<evidence type="ECO:0000256" key="1">
    <source>
        <dbReference type="SAM" id="MobiDB-lite"/>
    </source>
</evidence>
<proteinExistence type="predicted"/>
<dbReference type="EMBL" id="VSWC01000079">
    <property type="protein sequence ID" value="KAA1094274.1"/>
    <property type="molecule type" value="Genomic_DNA"/>
</dbReference>
<feature type="compositionally biased region" description="Polar residues" evidence="1">
    <location>
        <begin position="43"/>
        <end position="58"/>
    </location>
</feature>
<organism evidence="3 4">
    <name type="scientific">Puccinia graminis f. sp. tritici</name>
    <dbReference type="NCBI Taxonomy" id="56615"/>
    <lineage>
        <taxon>Eukaryota</taxon>
        <taxon>Fungi</taxon>
        <taxon>Dikarya</taxon>
        <taxon>Basidiomycota</taxon>
        <taxon>Pucciniomycotina</taxon>
        <taxon>Pucciniomycetes</taxon>
        <taxon>Pucciniales</taxon>
        <taxon>Pucciniaceae</taxon>
        <taxon>Puccinia</taxon>
    </lineage>
</organism>
<dbReference type="Proteomes" id="UP000324748">
    <property type="component" value="Unassembled WGS sequence"/>
</dbReference>
<name>A0A5B0P0N0_PUCGR</name>
<dbReference type="Proteomes" id="UP000325313">
    <property type="component" value="Unassembled WGS sequence"/>
</dbReference>
<comment type="caution">
    <text evidence="3">The sequence shown here is derived from an EMBL/GenBank/DDBJ whole genome shotgun (WGS) entry which is preliminary data.</text>
</comment>
<accession>A0A5B0P0N0</accession>
<keyword evidence="4" id="KW-1185">Reference proteome</keyword>
<sequence length="89" mass="9262">MPKEAQQNVWSLAVCMDSAFDTEAHSTTQISNTGPTGGLKGNKPTQASPTPATKNVNGTQSDSMDTDQDTSDAKSSGNAPSDGHERYCG</sequence>
<feature type="region of interest" description="Disordered" evidence="1">
    <location>
        <begin position="24"/>
        <end position="89"/>
    </location>
</feature>
<evidence type="ECO:0000313" key="2">
    <source>
        <dbReference type="EMBL" id="KAA1083238.1"/>
    </source>
</evidence>
<dbReference type="AlphaFoldDB" id="A0A5B0P0N0"/>
<evidence type="ECO:0000313" key="5">
    <source>
        <dbReference type="Proteomes" id="UP000325313"/>
    </source>
</evidence>
<evidence type="ECO:0000313" key="3">
    <source>
        <dbReference type="EMBL" id="KAA1094274.1"/>
    </source>
</evidence>
<feature type="compositionally biased region" description="Polar residues" evidence="1">
    <location>
        <begin position="25"/>
        <end position="34"/>
    </location>
</feature>
<gene>
    <name evidence="3" type="ORF">PGT21_015829</name>
    <name evidence="2" type="ORF">PGTUg99_016681</name>
</gene>
<dbReference type="EMBL" id="VDEP01000438">
    <property type="protein sequence ID" value="KAA1083238.1"/>
    <property type="molecule type" value="Genomic_DNA"/>
</dbReference>
<evidence type="ECO:0000313" key="4">
    <source>
        <dbReference type="Proteomes" id="UP000324748"/>
    </source>
</evidence>
<reference evidence="4 5" key="1">
    <citation type="submission" date="2019-05" db="EMBL/GenBank/DDBJ databases">
        <title>Emergence of the Ug99 lineage of the wheat stem rust pathogen through somatic hybridization.</title>
        <authorList>
            <person name="Li F."/>
            <person name="Upadhyaya N.M."/>
            <person name="Sperschneider J."/>
            <person name="Matny O."/>
            <person name="Nguyen-Phuc H."/>
            <person name="Mago R."/>
            <person name="Raley C."/>
            <person name="Miller M.E."/>
            <person name="Silverstein K.A.T."/>
            <person name="Henningsen E."/>
            <person name="Hirsch C.D."/>
            <person name="Visser B."/>
            <person name="Pretorius Z.A."/>
            <person name="Steffenson B.J."/>
            <person name="Schwessinger B."/>
            <person name="Dodds P.N."/>
            <person name="Figueroa M."/>
        </authorList>
    </citation>
    <scope>NUCLEOTIDE SEQUENCE [LARGE SCALE GENOMIC DNA]</scope>
    <source>
        <strain evidence="3">21-0</strain>
        <strain evidence="2 5">Ug99</strain>
    </source>
</reference>